<keyword evidence="2 4" id="KW-0808">Transferase</keyword>
<gene>
    <name evidence="4" type="ordered locus">AM1_2682</name>
</gene>
<reference evidence="4 5" key="1">
    <citation type="journal article" date="2008" name="Proc. Natl. Acad. Sci. U.S.A.">
        <title>Niche adaptation and genome expansion in the chlorophyll d-producing cyanobacterium Acaryochloris marina.</title>
        <authorList>
            <person name="Swingley W.D."/>
            <person name="Chen M."/>
            <person name="Cheung P.C."/>
            <person name="Conrad A.L."/>
            <person name="Dejesa L.C."/>
            <person name="Hao J."/>
            <person name="Honchak B.M."/>
            <person name="Karbach L.E."/>
            <person name="Kurdoglu A."/>
            <person name="Lahiri S."/>
            <person name="Mastrian S.D."/>
            <person name="Miyashita H."/>
            <person name="Page L."/>
            <person name="Ramakrishna P."/>
            <person name="Satoh S."/>
            <person name="Sattley W.M."/>
            <person name="Shimada Y."/>
            <person name="Taylor H.L."/>
            <person name="Tomo T."/>
            <person name="Tsuchiya T."/>
            <person name="Wang Z.T."/>
            <person name="Raymond J."/>
            <person name="Mimuro M."/>
            <person name="Blankenship R.E."/>
            <person name="Touchman J.W."/>
        </authorList>
    </citation>
    <scope>NUCLEOTIDE SEQUENCE [LARGE SCALE GENOMIC DNA]</scope>
    <source>
        <strain evidence="5">MBIC 11017</strain>
    </source>
</reference>
<organism evidence="4 5">
    <name type="scientific">Acaryochloris marina (strain MBIC 11017)</name>
    <dbReference type="NCBI Taxonomy" id="329726"/>
    <lineage>
        <taxon>Bacteria</taxon>
        <taxon>Bacillati</taxon>
        <taxon>Cyanobacteriota</taxon>
        <taxon>Cyanophyceae</taxon>
        <taxon>Acaryochloridales</taxon>
        <taxon>Acaryochloridaceae</taxon>
        <taxon>Acaryochloris</taxon>
    </lineage>
</organism>
<proteinExistence type="predicted"/>
<dbReference type="PROSITE" id="PS50883">
    <property type="entry name" value="EAL"/>
    <property type="match status" value="1"/>
</dbReference>
<feature type="domain" description="EAL" evidence="3">
    <location>
        <begin position="1"/>
        <end position="232"/>
    </location>
</feature>
<dbReference type="Proteomes" id="UP000000268">
    <property type="component" value="Chromosome"/>
</dbReference>
<dbReference type="AlphaFoldDB" id="B0C800"/>
<protein>
    <submittedName>
        <fullName evidence="4">Glycosyl transferase WecB/TagA/CpsF, putative</fullName>
    </submittedName>
</protein>
<dbReference type="KEGG" id="amr:AM1_2682"/>
<sequence>MWYQPVYDVSSGNVLQNEVLLRWRDTQGLIHRPKEFMPVVQNADAEPWLDRYVTGQAIAQLKQHAHLKLSINLSKRIVEDRFIAEDIYDLLVNHSVQPHQLHFEVSEASLAKNFQDSVALIRDLKELGCSVTLDNFANQHLTFLQWEKLGVDAVKIDPSLIRDLRQDSPQTRLAKAIIETSTALAQPAIATSVDAYATSRHLVNLSFKSAQGYHFKPPSDHPWLTNTVDILGVPIDNVTQDELLQELKSGIVFTPNVDHLMNLKQDEEFRAAYNIADYKICDSQILYFSSHFLGSPIKEKISGSDLFPAFYTYHKDNPDITIFLLGAAPGVAAQAQQNINAHVGRDIVVGSYSPSYGFENNPEECAEIIERIHHSGATVLAIGVGSPKQERWIYRYRQQLAESVNIIFAIGGTLDFEAGTQKRAPKLISTMGVEWLFRLMGEPKRLWKRYLINDLPFLKLMLHQKFDR</sequence>
<dbReference type="HOGENOM" id="CLU_583463_0_0_3"/>
<dbReference type="Gene3D" id="3.20.20.450">
    <property type="entry name" value="EAL domain"/>
    <property type="match status" value="1"/>
</dbReference>
<dbReference type="CDD" id="cd01948">
    <property type="entry name" value="EAL"/>
    <property type="match status" value="1"/>
</dbReference>
<dbReference type="PANTHER" id="PTHR34136:SF1">
    <property type="entry name" value="UDP-N-ACETYL-D-MANNOSAMINURONIC ACID TRANSFERASE"/>
    <property type="match status" value="1"/>
</dbReference>
<dbReference type="eggNOG" id="COG1922">
    <property type="taxonomic scope" value="Bacteria"/>
</dbReference>
<dbReference type="EMBL" id="CP000828">
    <property type="protein sequence ID" value="ABW27684.1"/>
    <property type="molecule type" value="Genomic_DNA"/>
</dbReference>
<keyword evidence="1" id="KW-0328">Glycosyltransferase</keyword>
<dbReference type="SMART" id="SM00052">
    <property type="entry name" value="EAL"/>
    <property type="match status" value="1"/>
</dbReference>
<evidence type="ECO:0000256" key="2">
    <source>
        <dbReference type="ARBA" id="ARBA00022679"/>
    </source>
</evidence>
<dbReference type="SUPFAM" id="SSF141868">
    <property type="entry name" value="EAL domain-like"/>
    <property type="match status" value="1"/>
</dbReference>
<dbReference type="NCBIfam" id="TIGR00696">
    <property type="entry name" value="wecG_tagA_cpsF"/>
    <property type="match status" value="1"/>
</dbReference>
<evidence type="ECO:0000313" key="4">
    <source>
        <dbReference type="EMBL" id="ABW27684.1"/>
    </source>
</evidence>
<dbReference type="GO" id="GO:0016758">
    <property type="term" value="F:hexosyltransferase activity"/>
    <property type="evidence" value="ECO:0007669"/>
    <property type="project" value="TreeGrafter"/>
</dbReference>
<dbReference type="PANTHER" id="PTHR34136">
    <property type="match status" value="1"/>
</dbReference>
<evidence type="ECO:0000259" key="3">
    <source>
        <dbReference type="PROSITE" id="PS50883"/>
    </source>
</evidence>
<dbReference type="InterPro" id="IPR035919">
    <property type="entry name" value="EAL_sf"/>
</dbReference>
<evidence type="ECO:0000256" key="1">
    <source>
        <dbReference type="ARBA" id="ARBA00022676"/>
    </source>
</evidence>
<dbReference type="CDD" id="cd06533">
    <property type="entry name" value="Glyco_transf_WecG_TagA"/>
    <property type="match status" value="1"/>
</dbReference>
<dbReference type="eggNOG" id="COG2200">
    <property type="taxonomic scope" value="Bacteria"/>
</dbReference>
<dbReference type="Pfam" id="PF03808">
    <property type="entry name" value="Glyco_tran_WecG"/>
    <property type="match status" value="1"/>
</dbReference>
<dbReference type="InterPro" id="IPR004629">
    <property type="entry name" value="WecG_TagA_CpsF"/>
</dbReference>
<dbReference type="Pfam" id="PF00563">
    <property type="entry name" value="EAL"/>
    <property type="match status" value="1"/>
</dbReference>
<name>B0C800_ACAM1</name>
<evidence type="ECO:0000313" key="5">
    <source>
        <dbReference type="Proteomes" id="UP000000268"/>
    </source>
</evidence>
<accession>B0C800</accession>
<keyword evidence="5" id="KW-1185">Reference proteome</keyword>
<dbReference type="CAZy" id="GT26">
    <property type="family name" value="Glycosyltransferase Family 26"/>
</dbReference>
<dbReference type="STRING" id="329726.AM1_2682"/>
<dbReference type="InterPro" id="IPR001633">
    <property type="entry name" value="EAL_dom"/>
</dbReference>